<dbReference type="InterPro" id="IPR000675">
    <property type="entry name" value="Cutinase/axe"/>
</dbReference>
<evidence type="ECO:0000256" key="1">
    <source>
        <dbReference type="ARBA" id="ARBA00022801"/>
    </source>
</evidence>
<dbReference type="SMART" id="SM01110">
    <property type="entry name" value="Cutinase"/>
    <property type="match status" value="1"/>
</dbReference>
<keyword evidence="3" id="KW-0732">Signal</keyword>
<dbReference type="Gene3D" id="3.40.50.1820">
    <property type="entry name" value="alpha/beta hydrolase"/>
    <property type="match status" value="1"/>
</dbReference>
<dbReference type="SUPFAM" id="SSF53474">
    <property type="entry name" value="alpha/beta-Hydrolases"/>
    <property type="match status" value="1"/>
</dbReference>
<dbReference type="PANTHER" id="PTHR33630:SF13">
    <property type="entry name" value="ACETYLXYLAN ESTERASE"/>
    <property type="match status" value="1"/>
</dbReference>
<evidence type="ECO:0000256" key="3">
    <source>
        <dbReference type="SAM" id="SignalP"/>
    </source>
</evidence>
<feature type="signal peptide" evidence="3">
    <location>
        <begin position="1"/>
        <end position="17"/>
    </location>
</feature>
<dbReference type="EMBL" id="JAVFKD010000014">
    <property type="protein sequence ID" value="KAK5991150.1"/>
    <property type="molecule type" value="Genomic_DNA"/>
</dbReference>
<evidence type="ECO:0000313" key="4">
    <source>
        <dbReference type="EMBL" id="KAK5991150.1"/>
    </source>
</evidence>
<evidence type="ECO:0000256" key="2">
    <source>
        <dbReference type="ARBA" id="ARBA00023157"/>
    </source>
</evidence>
<dbReference type="Pfam" id="PF01083">
    <property type="entry name" value="Cutinase"/>
    <property type="match status" value="1"/>
</dbReference>
<keyword evidence="1" id="KW-0378">Hydrolase</keyword>
<protein>
    <submittedName>
        <fullName evidence="4">Acetylxylan esterase 2</fullName>
    </submittedName>
</protein>
<reference evidence="4 5" key="1">
    <citation type="submission" date="2024-01" db="EMBL/GenBank/DDBJ databases">
        <title>Complete genome of Cladobotryum mycophilum ATHUM6906.</title>
        <authorList>
            <person name="Christinaki A.C."/>
            <person name="Myridakis A.I."/>
            <person name="Kouvelis V.N."/>
        </authorList>
    </citation>
    <scope>NUCLEOTIDE SEQUENCE [LARGE SCALE GENOMIC DNA]</scope>
    <source>
        <strain evidence="4 5">ATHUM6906</strain>
    </source>
</reference>
<organism evidence="4 5">
    <name type="scientific">Cladobotryum mycophilum</name>
    <dbReference type="NCBI Taxonomy" id="491253"/>
    <lineage>
        <taxon>Eukaryota</taxon>
        <taxon>Fungi</taxon>
        <taxon>Dikarya</taxon>
        <taxon>Ascomycota</taxon>
        <taxon>Pezizomycotina</taxon>
        <taxon>Sordariomycetes</taxon>
        <taxon>Hypocreomycetidae</taxon>
        <taxon>Hypocreales</taxon>
        <taxon>Hypocreaceae</taxon>
        <taxon>Cladobotryum</taxon>
    </lineage>
</organism>
<comment type="caution">
    <text evidence="4">The sequence shown here is derived from an EMBL/GenBank/DDBJ whole genome shotgun (WGS) entry which is preliminary data.</text>
</comment>
<feature type="chain" id="PRO_5047483508" evidence="3">
    <location>
        <begin position="18"/>
        <end position="259"/>
    </location>
</feature>
<dbReference type="PANTHER" id="PTHR33630">
    <property type="entry name" value="CUTINASE RV1984C-RELATED-RELATED"/>
    <property type="match status" value="1"/>
</dbReference>
<keyword evidence="2" id="KW-1015">Disulfide bond</keyword>
<name>A0ABR0SG90_9HYPO</name>
<dbReference type="InterPro" id="IPR029058">
    <property type="entry name" value="AB_hydrolase_fold"/>
</dbReference>
<sequence>MKAILLAFLGLVLLASANPCPGIHIFAARETTAPPGYGLTGELLNKLQAKYKWATSEAIEYPACGGQDECGGVSYGDSVYDGAHMVSLRVNAFHIMCPKTKFVLLGYSQGAQIIDDAVCGGGDPEAGIYRQNITILNEAFKRMHAVVLMGNPRFVHGKFYNHGTCTEQGFAAREKSFDCPYGNLVQSICDTQDLFCCNGTSLEHHGQYVKYYGQYMVDYIDYMLADEEPERGGFTTLLVSGSGEHQKITKGKFRWLRKR</sequence>
<accession>A0ABR0SG90</accession>
<proteinExistence type="predicted"/>
<keyword evidence="5" id="KW-1185">Reference proteome</keyword>
<evidence type="ECO:0000313" key="5">
    <source>
        <dbReference type="Proteomes" id="UP001338125"/>
    </source>
</evidence>
<gene>
    <name evidence="4" type="ORF">PT974_09428</name>
</gene>
<dbReference type="Proteomes" id="UP001338125">
    <property type="component" value="Unassembled WGS sequence"/>
</dbReference>